<dbReference type="Pfam" id="PF02927">
    <property type="entry name" value="CelD_N"/>
    <property type="match status" value="1"/>
</dbReference>
<evidence type="ECO:0000256" key="2">
    <source>
        <dbReference type="ARBA" id="ARBA00022801"/>
    </source>
</evidence>
<dbReference type="GO" id="GO:0000272">
    <property type="term" value="P:polysaccharide catabolic process"/>
    <property type="evidence" value="ECO:0007669"/>
    <property type="project" value="UniProtKB-KW"/>
</dbReference>
<dbReference type="AlphaFoldDB" id="A0A919Q6D7"/>
<keyword evidence="2 9" id="KW-0378">Hydrolase</keyword>
<dbReference type="Proteomes" id="UP000640052">
    <property type="component" value="Unassembled WGS sequence"/>
</dbReference>
<evidence type="ECO:0000259" key="8">
    <source>
        <dbReference type="Pfam" id="PF02927"/>
    </source>
</evidence>
<keyword evidence="4" id="KW-0326">Glycosidase</keyword>
<feature type="signal peptide" evidence="6">
    <location>
        <begin position="1"/>
        <end position="29"/>
    </location>
</feature>
<evidence type="ECO:0000313" key="9">
    <source>
        <dbReference type="EMBL" id="GIH23152.1"/>
    </source>
</evidence>
<keyword evidence="3" id="KW-0119">Carbohydrate metabolism</keyword>
<dbReference type="InterPro" id="IPR004197">
    <property type="entry name" value="Cellulase_Ig-like"/>
</dbReference>
<dbReference type="InterPro" id="IPR012341">
    <property type="entry name" value="6hp_glycosidase-like_sf"/>
</dbReference>
<sequence>MFVRYSSRHLLRPALAAALVAALASPATAGTADPALTGFIRVDQIGFTPAESKQAYLLTPGAAARFSVVDSRGRTVLTGVPGADRGTWNTKYPHVYPIDISALERPGSYRIKAGGLTSPEFRIAPAAQFAGPAAKTLTFFGTQRDGADVRPGELDRRPSHLNDRAATVYEWPTFTGPDTDVIQGDLTRIGGRVDVEGGWFDAGDYLKFTHILAYVDTLMWAARRDAGSLPSGVTSDLTAEARHGLRWLDKMWDEKSRTLYIQVGIGAGNEEGTFAGDHDVWRLPEADDHDTGEGRQYIRNRPVFRAAAPGQKISPNLAGRTAAAFALAAQVEPDRKTARRLLDQAATLYAQAKTTDVGQLVTSLPYAFYPEWAWRDDMELGGAQLALAAKRLGDPRAGAWLAQAAHWAGEYLSHEAGGDTLNLYDVSALAHRDLVLALRASGPHETRGLAVGEQDLIADLKAQLEIGVARATPDPFQAGADYAQFDAVPHTFGLVATARLYRSVSGDPSYDAFGTRQRGWAFGANPWGVSFMVGAGENAERCPHHQVANLKGRADGRHPMLTGAVVNGPNSADLFADGLGGHFDEMNHCPPDGVDRYEEFTGRGARYVDDVRSWQASEPADDFAAIALYALTLTSTP</sequence>
<reference evidence="9" key="1">
    <citation type="submission" date="2021-01" db="EMBL/GenBank/DDBJ databases">
        <title>Whole genome shotgun sequence of Acrocarpospora phusangensis NBRC 108782.</title>
        <authorList>
            <person name="Komaki H."/>
            <person name="Tamura T."/>
        </authorList>
    </citation>
    <scope>NUCLEOTIDE SEQUENCE</scope>
    <source>
        <strain evidence="9">NBRC 108782</strain>
    </source>
</reference>
<accession>A0A919Q6D7</accession>
<evidence type="ECO:0000256" key="5">
    <source>
        <dbReference type="ARBA" id="ARBA00023326"/>
    </source>
</evidence>
<dbReference type="Pfam" id="PF00759">
    <property type="entry name" value="Glyco_hydro_9"/>
    <property type="match status" value="1"/>
</dbReference>
<evidence type="ECO:0000256" key="3">
    <source>
        <dbReference type="ARBA" id="ARBA00023277"/>
    </source>
</evidence>
<evidence type="ECO:0000256" key="1">
    <source>
        <dbReference type="ARBA" id="ARBA00007072"/>
    </source>
</evidence>
<dbReference type="InterPro" id="IPR001701">
    <property type="entry name" value="Glyco_hydro_9"/>
</dbReference>
<evidence type="ECO:0000256" key="6">
    <source>
        <dbReference type="SAM" id="SignalP"/>
    </source>
</evidence>
<dbReference type="InterPro" id="IPR013783">
    <property type="entry name" value="Ig-like_fold"/>
</dbReference>
<organism evidence="9 10">
    <name type="scientific">Acrocarpospora phusangensis</name>
    <dbReference type="NCBI Taxonomy" id="1070424"/>
    <lineage>
        <taxon>Bacteria</taxon>
        <taxon>Bacillati</taxon>
        <taxon>Actinomycetota</taxon>
        <taxon>Actinomycetes</taxon>
        <taxon>Streptosporangiales</taxon>
        <taxon>Streptosporangiaceae</taxon>
        <taxon>Acrocarpospora</taxon>
    </lineage>
</organism>
<dbReference type="EMBL" id="BOOA01000008">
    <property type="protein sequence ID" value="GIH23152.1"/>
    <property type="molecule type" value="Genomic_DNA"/>
</dbReference>
<dbReference type="InterPro" id="IPR008928">
    <property type="entry name" value="6-hairpin_glycosidase_sf"/>
</dbReference>
<evidence type="ECO:0000313" key="10">
    <source>
        <dbReference type="Proteomes" id="UP000640052"/>
    </source>
</evidence>
<dbReference type="PANTHER" id="PTHR22298">
    <property type="entry name" value="ENDO-1,4-BETA-GLUCANASE"/>
    <property type="match status" value="1"/>
</dbReference>
<gene>
    <name evidence="9" type="ORF">Aph01nite_14620</name>
</gene>
<comment type="similarity">
    <text evidence="1">Belongs to the glycosyl hydrolase 9 (cellulase E) family.</text>
</comment>
<dbReference type="Gene3D" id="2.60.40.10">
    <property type="entry name" value="Immunoglobulins"/>
    <property type="match status" value="1"/>
</dbReference>
<keyword evidence="10" id="KW-1185">Reference proteome</keyword>
<dbReference type="SUPFAM" id="SSF48208">
    <property type="entry name" value="Six-hairpin glycosidases"/>
    <property type="match status" value="1"/>
</dbReference>
<dbReference type="Gene3D" id="1.50.10.10">
    <property type="match status" value="1"/>
</dbReference>
<dbReference type="SUPFAM" id="SSF81296">
    <property type="entry name" value="E set domains"/>
    <property type="match status" value="1"/>
</dbReference>
<feature type="domain" description="Cellulase Ig-like" evidence="8">
    <location>
        <begin position="40"/>
        <end position="118"/>
    </location>
</feature>
<dbReference type="InterPro" id="IPR014756">
    <property type="entry name" value="Ig_E-set"/>
</dbReference>
<comment type="caution">
    <text evidence="9">The sequence shown here is derived from an EMBL/GenBank/DDBJ whole genome shotgun (WGS) entry which is preliminary data.</text>
</comment>
<keyword evidence="6" id="KW-0732">Signal</keyword>
<feature type="chain" id="PRO_5038919858" evidence="6">
    <location>
        <begin position="30"/>
        <end position="637"/>
    </location>
</feature>
<dbReference type="CDD" id="cd02850">
    <property type="entry name" value="E_set_Cellulase_N"/>
    <property type="match status" value="1"/>
</dbReference>
<evidence type="ECO:0000259" key="7">
    <source>
        <dbReference type="Pfam" id="PF00759"/>
    </source>
</evidence>
<name>A0A919Q6D7_9ACTN</name>
<proteinExistence type="inferred from homology"/>
<feature type="domain" description="Glycoside hydrolase family 9" evidence="7">
    <location>
        <begin position="133"/>
        <end position="631"/>
    </location>
</feature>
<evidence type="ECO:0000256" key="4">
    <source>
        <dbReference type="ARBA" id="ARBA00023295"/>
    </source>
</evidence>
<dbReference type="GO" id="GO:0008810">
    <property type="term" value="F:cellulase activity"/>
    <property type="evidence" value="ECO:0007669"/>
    <property type="project" value="InterPro"/>
</dbReference>
<protein>
    <submittedName>
        <fullName evidence="9">Hydrolase</fullName>
    </submittedName>
</protein>
<keyword evidence="5" id="KW-0624">Polysaccharide degradation</keyword>